<gene>
    <name evidence="2" type="ORF">SAMN05661091_0121</name>
</gene>
<evidence type="ECO:0000313" key="3">
    <source>
        <dbReference type="Proteomes" id="UP000192940"/>
    </source>
</evidence>
<dbReference type="AlphaFoldDB" id="A0A1X7G869"/>
<keyword evidence="1" id="KW-1133">Transmembrane helix</keyword>
<name>A0A1X7G869_9BACL</name>
<dbReference type="Proteomes" id="UP000192940">
    <property type="component" value="Chromosome I"/>
</dbReference>
<dbReference type="STRING" id="1313296.SAMN05661091_0121"/>
<accession>A0A1X7G869</accession>
<reference evidence="2 3" key="1">
    <citation type="submission" date="2017-04" db="EMBL/GenBank/DDBJ databases">
        <authorList>
            <person name="Afonso C.L."/>
            <person name="Miller P.J."/>
            <person name="Scott M.A."/>
            <person name="Spackman E."/>
            <person name="Goraichik I."/>
            <person name="Dimitrov K.M."/>
            <person name="Suarez D.L."/>
            <person name="Swayne D.E."/>
        </authorList>
    </citation>
    <scope>NUCLEOTIDE SEQUENCE [LARGE SCALE GENOMIC DNA]</scope>
    <source>
        <strain evidence="2 3">N3/975</strain>
    </source>
</reference>
<evidence type="ECO:0000256" key="1">
    <source>
        <dbReference type="SAM" id="Phobius"/>
    </source>
</evidence>
<protein>
    <submittedName>
        <fullName evidence="2">Uncharacterized protein</fullName>
    </submittedName>
</protein>
<proteinExistence type="predicted"/>
<keyword evidence="1" id="KW-0812">Transmembrane</keyword>
<keyword evidence="1" id="KW-0472">Membrane</keyword>
<keyword evidence="3" id="KW-1185">Reference proteome</keyword>
<evidence type="ECO:0000313" key="2">
    <source>
        <dbReference type="EMBL" id="SMF64960.1"/>
    </source>
</evidence>
<organism evidence="2 3">
    <name type="scientific">Paenibacillus uliginis N3/975</name>
    <dbReference type="NCBI Taxonomy" id="1313296"/>
    <lineage>
        <taxon>Bacteria</taxon>
        <taxon>Bacillati</taxon>
        <taxon>Bacillota</taxon>
        <taxon>Bacilli</taxon>
        <taxon>Bacillales</taxon>
        <taxon>Paenibacillaceae</taxon>
        <taxon>Paenibacillus</taxon>
    </lineage>
</organism>
<feature type="transmembrane region" description="Helical" evidence="1">
    <location>
        <begin position="7"/>
        <end position="28"/>
    </location>
</feature>
<dbReference type="EMBL" id="LT840184">
    <property type="protein sequence ID" value="SMF64960.1"/>
    <property type="molecule type" value="Genomic_DNA"/>
</dbReference>
<sequence>MQDLCMVLILGGTYALFTLFLSWCGRLVNEPEADNQ</sequence>